<organism evidence="1 2">
    <name type="scientific">Desulfobacca acetoxidans (strain ATCC 700848 / DSM 11109 / ASRB2)</name>
    <dbReference type="NCBI Taxonomy" id="880072"/>
    <lineage>
        <taxon>Bacteria</taxon>
        <taxon>Pseudomonadati</taxon>
        <taxon>Thermodesulfobacteriota</taxon>
        <taxon>Desulfobaccia</taxon>
        <taxon>Desulfobaccales</taxon>
        <taxon>Desulfobaccaceae</taxon>
        <taxon>Desulfobacca</taxon>
    </lineage>
</organism>
<proteinExistence type="predicted"/>
<evidence type="ECO:0000313" key="2">
    <source>
        <dbReference type="Proteomes" id="UP000000483"/>
    </source>
</evidence>
<dbReference type="STRING" id="880072.Desac_0622"/>
<dbReference type="OrthoDB" id="530976at2"/>
<evidence type="ECO:0000313" key="1">
    <source>
        <dbReference type="EMBL" id="AEB08507.1"/>
    </source>
</evidence>
<dbReference type="Proteomes" id="UP000000483">
    <property type="component" value="Chromosome"/>
</dbReference>
<dbReference type="eggNOG" id="ENOG5032AAS">
    <property type="taxonomic scope" value="Bacteria"/>
</dbReference>
<protein>
    <submittedName>
        <fullName evidence="1">Uncharacterized protein</fullName>
    </submittedName>
</protein>
<name>F2NG94_DESAR</name>
<gene>
    <name evidence="1" type="ordered locus">Desac_0622</name>
</gene>
<accession>F2NG94</accession>
<dbReference type="AlphaFoldDB" id="F2NG94"/>
<dbReference type="RefSeq" id="WP_013705620.1">
    <property type="nucleotide sequence ID" value="NC_015388.1"/>
</dbReference>
<dbReference type="KEGG" id="dao:Desac_0622"/>
<reference evidence="1 2" key="1">
    <citation type="journal article" date="2011" name="Stand. Genomic Sci.">
        <title>Complete genome sequence of the acetate-degrading sulfate reducer Desulfobacca acetoxidans type strain (ASRB2).</title>
        <authorList>
            <person name="Goker M."/>
            <person name="Teshima H."/>
            <person name="Lapidus A."/>
            <person name="Nolan M."/>
            <person name="Lucas S."/>
            <person name="Hammon N."/>
            <person name="Deshpande S."/>
            <person name="Cheng J.F."/>
            <person name="Tapia R."/>
            <person name="Han C."/>
            <person name="Goodwin L."/>
            <person name="Pitluck S."/>
            <person name="Huntemann M."/>
            <person name="Liolios K."/>
            <person name="Ivanova N."/>
            <person name="Pagani I."/>
            <person name="Mavromatis K."/>
            <person name="Ovchinikova G."/>
            <person name="Pati A."/>
            <person name="Chen A."/>
            <person name="Palaniappan K."/>
            <person name="Land M."/>
            <person name="Hauser L."/>
            <person name="Brambilla E.M."/>
            <person name="Rohde M."/>
            <person name="Spring S."/>
            <person name="Detter J.C."/>
            <person name="Woyke T."/>
            <person name="Bristow J."/>
            <person name="Eisen J.A."/>
            <person name="Markowitz V."/>
            <person name="Hugenholtz P."/>
            <person name="Kyrpides N.C."/>
            <person name="Klenk H.P."/>
        </authorList>
    </citation>
    <scope>NUCLEOTIDE SEQUENCE [LARGE SCALE GENOMIC DNA]</scope>
    <source>
        <strain evidence="2">ATCC 700848 / DSM 11109 / ASRB2</strain>
    </source>
</reference>
<keyword evidence="2" id="KW-1185">Reference proteome</keyword>
<dbReference type="HOGENOM" id="CLU_128095_0_0_7"/>
<reference evidence="2" key="2">
    <citation type="submission" date="2011-03" db="EMBL/GenBank/DDBJ databases">
        <title>The complete genome of Desulfobacca acetoxidans DSM 11109.</title>
        <authorList>
            <consortium name="US DOE Joint Genome Institute (JGI-PGF)"/>
            <person name="Lucas S."/>
            <person name="Copeland A."/>
            <person name="Lapidus A."/>
            <person name="Bruce D."/>
            <person name="Goodwin L."/>
            <person name="Pitluck S."/>
            <person name="Peters L."/>
            <person name="Kyrpides N."/>
            <person name="Mavromatis K."/>
            <person name="Ivanova N."/>
            <person name="Ovchinnikova G."/>
            <person name="Teshima H."/>
            <person name="Detter J.C."/>
            <person name="Han C."/>
            <person name="Land M."/>
            <person name="Hauser L."/>
            <person name="Markowitz V."/>
            <person name="Cheng J.-F."/>
            <person name="Hugenholtz P."/>
            <person name="Woyke T."/>
            <person name="Wu D."/>
            <person name="Spring S."/>
            <person name="Schueler E."/>
            <person name="Brambilla E."/>
            <person name="Klenk H.-P."/>
            <person name="Eisen J.A."/>
        </authorList>
    </citation>
    <scope>NUCLEOTIDE SEQUENCE [LARGE SCALE GENOMIC DNA]</scope>
    <source>
        <strain evidence="2">ATCC 700848 / DSM 11109 / ASRB2</strain>
    </source>
</reference>
<sequence>MTLEDVEKLELTRLCQEIHYLTPEFGSCLMQAGAICLEDQGHFVGVNLTINGEFNRIFALYWPAVTDQMRRTWQDEEVATEHGAYGIAFLLILDLTGLTVIERSIKGTGFDYWIGDDSGELFQNKARLEVSGIRRGDDSSIKARVKKKIKQTQISDGFNSAYIVVVEFSRPISQIVKR</sequence>
<dbReference type="EMBL" id="CP002629">
    <property type="protein sequence ID" value="AEB08507.1"/>
    <property type="molecule type" value="Genomic_DNA"/>
</dbReference>